<accession>A0ACC2U4W0</accession>
<protein>
    <submittedName>
        <fullName evidence="1">Uncharacterized protein</fullName>
    </submittedName>
</protein>
<evidence type="ECO:0000313" key="2">
    <source>
        <dbReference type="Proteomes" id="UP001165960"/>
    </source>
</evidence>
<proteinExistence type="predicted"/>
<comment type="caution">
    <text evidence="1">The sequence shown here is derived from an EMBL/GenBank/DDBJ whole genome shotgun (WGS) entry which is preliminary data.</text>
</comment>
<name>A0ACC2U4W0_9FUNG</name>
<dbReference type="EMBL" id="QTSX02001445">
    <property type="protein sequence ID" value="KAJ9082059.1"/>
    <property type="molecule type" value="Genomic_DNA"/>
</dbReference>
<evidence type="ECO:0000313" key="1">
    <source>
        <dbReference type="EMBL" id="KAJ9082059.1"/>
    </source>
</evidence>
<sequence>MSDTKPLDNFNKFVANQSVVTQDLPSIPNLELNCVVEATQPIMADYTTHIEINAQNKLMETDSNVGCHNSSDIDQEYLNSQMETDSWEELPRHTNVPMRKSNILLKISEINNKVNELKESPKFRQKLTKAVSAFVPSQREELMLTNTGAPHAKELVNGVKTSIILDSGAYSNIISLKFLNMLSNIFVTPSNTIFVMADGHESFSMGTAKHLNLWLGSIKVTIDASIFDHQQYTLLLGHQTMSKLGVTTKYANNQWTIEKGNLTLKLEVTFESKYVAKFLCSPIAHQISKNNWLSKDQGQQLVAVIDLFSKNIVGDSDNLSEASGFKHEIDTGLASPIASRFY</sequence>
<gene>
    <name evidence="1" type="ORF">DSO57_1008192</name>
</gene>
<keyword evidence="2" id="KW-1185">Reference proteome</keyword>
<reference evidence="1" key="1">
    <citation type="submission" date="2022-04" db="EMBL/GenBank/DDBJ databases">
        <title>Genome of the entomopathogenic fungus Entomophthora muscae.</title>
        <authorList>
            <person name="Elya C."/>
            <person name="Lovett B.R."/>
            <person name="Lee E."/>
            <person name="Macias A.M."/>
            <person name="Hajek A.E."/>
            <person name="De Bivort B.L."/>
            <person name="Kasson M.T."/>
            <person name="De Fine Licht H.H."/>
            <person name="Stajich J.E."/>
        </authorList>
    </citation>
    <scope>NUCLEOTIDE SEQUENCE</scope>
    <source>
        <strain evidence="1">Berkeley</strain>
    </source>
</reference>
<organism evidence="1 2">
    <name type="scientific">Entomophthora muscae</name>
    <dbReference type="NCBI Taxonomy" id="34485"/>
    <lineage>
        <taxon>Eukaryota</taxon>
        <taxon>Fungi</taxon>
        <taxon>Fungi incertae sedis</taxon>
        <taxon>Zoopagomycota</taxon>
        <taxon>Entomophthoromycotina</taxon>
        <taxon>Entomophthoromycetes</taxon>
        <taxon>Entomophthorales</taxon>
        <taxon>Entomophthoraceae</taxon>
        <taxon>Entomophthora</taxon>
    </lineage>
</organism>
<dbReference type="Proteomes" id="UP001165960">
    <property type="component" value="Unassembled WGS sequence"/>
</dbReference>